<proteinExistence type="predicted"/>
<sequence length="116" mass="12639">MDKTLAELAHEVEAAFVLGDDLADRVMDEIQKHSDDLEIGRGQLESTDSVLALIYAIRPGWTLSMEGIARLPNGHWRCSLRRSATRDDDAYLGIGRGPTLPHALLAALLNALAFAS</sequence>
<gene>
    <name evidence="1" type="ORF">IT775_09750</name>
</gene>
<protein>
    <submittedName>
        <fullName evidence="1">Uncharacterized protein</fullName>
    </submittedName>
</protein>
<dbReference type="Proteomes" id="UP001195941">
    <property type="component" value="Unassembled WGS sequence"/>
</dbReference>
<evidence type="ECO:0000313" key="2">
    <source>
        <dbReference type="Proteomes" id="UP001195941"/>
    </source>
</evidence>
<evidence type="ECO:0000313" key="1">
    <source>
        <dbReference type="EMBL" id="MBR9651405.1"/>
    </source>
</evidence>
<accession>A0ABS5HR23</accession>
<organism evidence="1 2">
    <name type="scientific">Thalassovita aquimarina</name>
    <dbReference type="NCBI Taxonomy" id="2785917"/>
    <lineage>
        <taxon>Bacteria</taxon>
        <taxon>Pseudomonadati</taxon>
        <taxon>Pseudomonadota</taxon>
        <taxon>Alphaproteobacteria</taxon>
        <taxon>Rhodobacterales</taxon>
        <taxon>Roseobacteraceae</taxon>
        <taxon>Thalassovita</taxon>
    </lineage>
</organism>
<name>A0ABS5HR23_9RHOB</name>
<dbReference type="EMBL" id="JADMKU010000007">
    <property type="protein sequence ID" value="MBR9651405.1"/>
    <property type="molecule type" value="Genomic_DNA"/>
</dbReference>
<reference evidence="1 2" key="1">
    <citation type="journal article" date="2021" name="Arch. Microbiol.">
        <title>Thalassobius aquimarinus sp. nov., isolated from the Sea of Japan seashore.</title>
        <authorList>
            <person name="Kurilenko V.V."/>
            <person name="Romanenko L.A."/>
            <person name="Chernysheva N.Y."/>
            <person name="Velansky P.V."/>
            <person name="Tekutyeva L.A."/>
            <person name="Isaeva M.P."/>
            <person name="Mikhailov V.V."/>
        </authorList>
    </citation>
    <scope>NUCLEOTIDE SEQUENCE [LARGE SCALE GENOMIC DNA]</scope>
    <source>
        <strain evidence="1 2">KMM 8518</strain>
    </source>
</reference>
<keyword evidence="2" id="KW-1185">Reference proteome</keyword>
<comment type="caution">
    <text evidence="1">The sequence shown here is derived from an EMBL/GenBank/DDBJ whole genome shotgun (WGS) entry which is preliminary data.</text>
</comment>
<dbReference type="RefSeq" id="WP_212700925.1">
    <property type="nucleotide sequence ID" value="NZ_JADMKU010000007.1"/>
</dbReference>